<dbReference type="Proteomes" id="UP000253094">
    <property type="component" value="Unassembled WGS sequence"/>
</dbReference>
<protein>
    <submittedName>
        <fullName evidence="12">HlyC/CorC family transporter</fullName>
    </submittedName>
</protein>
<keyword evidence="4" id="KW-0677">Repeat</keyword>
<dbReference type="SUPFAM" id="SSF54631">
    <property type="entry name" value="CBS-domain pair"/>
    <property type="match status" value="1"/>
</dbReference>
<dbReference type="InterPro" id="IPR051676">
    <property type="entry name" value="UPF0053_domain"/>
</dbReference>
<dbReference type="PROSITE" id="PS51846">
    <property type="entry name" value="CNNM"/>
    <property type="match status" value="1"/>
</dbReference>
<dbReference type="PROSITE" id="PS51371">
    <property type="entry name" value="CBS"/>
    <property type="match status" value="1"/>
</dbReference>
<sequence length="340" mass="35745">MTLLDALAIVVLLGVNGFFVGAEFALISARRTQIEPLAKEGSRRARAVLGAMDDVPLMLAAAQLGVTLASLALGAVGEPVLAHALEPLFATLGVPEAFVHPIAFALALLVIVSLHVIIGEMVPKNLSLAGPDQAALWLVPSLRAVARVTRPLLVAINAISAGVLRVLRIPPTDEIRSVFTSDEMPAVIQESRRHLLLDQDEYDRMIAALALRGRAVASVMVPVAEVVTLPTTTTAADLQEYAGRHGHSRFPVRGDGPGGMAGYLHVLDALNGHAPDEPLPARPLPIVHRGASLADVLATMRKRRAQLAGISDDGGALVGVVTLEDVLTGLLHHAQQETSG</sequence>
<evidence type="ECO:0000259" key="11">
    <source>
        <dbReference type="PROSITE" id="PS51846"/>
    </source>
</evidence>
<dbReference type="Pfam" id="PF00571">
    <property type="entry name" value="CBS"/>
    <property type="match status" value="1"/>
</dbReference>
<feature type="transmembrane region" description="Helical" evidence="9">
    <location>
        <begin position="97"/>
        <end position="118"/>
    </location>
</feature>
<evidence type="ECO:0000256" key="4">
    <source>
        <dbReference type="ARBA" id="ARBA00022737"/>
    </source>
</evidence>
<dbReference type="InterPro" id="IPR002550">
    <property type="entry name" value="CNNM"/>
</dbReference>
<evidence type="ECO:0000256" key="8">
    <source>
        <dbReference type="PROSITE-ProRule" id="PRU01193"/>
    </source>
</evidence>
<organism evidence="12 13">
    <name type="scientific">Sphaerisporangium album</name>
    <dbReference type="NCBI Taxonomy" id="509200"/>
    <lineage>
        <taxon>Bacteria</taxon>
        <taxon>Bacillati</taxon>
        <taxon>Actinomycetota</taxon>
        <taxon>Actinomycetes</taxon>
        <taxon>Streptosporangiales</taxon>
        <taxon>Streptosporangiaceae</taxon>
        <taxon>Sphaerisporangium</taxon>
    </lineage>
</organism>
<keyword evidence="2" id="KW-1003">Cell membrane</keyword>
<dbReference type="EMBL" id="QOIL01000009">
    <property type="protein sequence ID" value="RCG29997.1"/>
    <property type="molecule type" value="Genomic_DNA"/>
</dbReference>
<feature type="transmembrane region" description="Helical" evidence="9">
    <location>
        <begin position="48"/>
        <end position="77"/>
    </location>
</feature>
<feature type="domain" description="CBS" evidence="10">
    <location>
        <begin position="280"/>
        <end position="337"/>
    </location>
</feature>
<dbReference type="CDD" id="cd04590">
    <property type="entry name" value="CBS_pair_CorC_HlyC_assoc"/>
    <property type="match status" value="1"/>
</dbReference>
<dbReference type="InterPro" id="IPR044751">
    <property type="entry name" value="Ion_transp-like_CBS"/>
</dbReference>
<dbReference type="OrthoDB" id="110231at2"/>
<feature type="domain" description="CNNM transmembrane" evidence="11">
    <location>
        <begin position="1"/>
        <end position="201"/>
    </location>
</feature>
<proteinExistence type="predicted"/>
<evidence type="ECO:0000256" key="1">
    <source>
        <dbReference type="ARBA" id="ARBA00004651"/>
    </source>
</evidence>
<reference evidence="12 13" key="1">
    <citation type="submission" date="2018-06" db="EMBL/GenBank/DDBJ databases">
        <title>Sphaerisporangium craniellae sp. nov., isolated from a marine sponge in the South China Sea.</title>
        <authorList>
            <person name="Li L."/>
        </authorList>
    </citation>
    <scope>NUCLEOTIDE SEQUENCE [LARGE SCALE GENOMIC DNA]</scope>
    <source>
        <strain evidence="12 13">CCTCC AA 208026</strain>
    </source>
</reference>
<accession>A0A367FJV6</accession>
<gene>
    <name evidence="12" type="ORF">DQ384_17720</name>
</gene>
<name>A0A367FJV6_9ACTN</name>
<evidence type="ECO:0000256" key="5">
    <source>
        <dbReference type="ARBA" id="ARBA00022989"/>
    </source>
</evidence>
<dbReference type="InterPro" id="IPR000644">
    <property type="entry name" value="CBS_dom"/>
</dbReference>
<dbReference type="InterPro" id="IPR046342">
    <property type="entry name" value="CBS_dom_sf"/>
</dbReference>
<keyword evidence="13" id="KW-1185">Reference proteome</keyword>
<keyword evidence="6 8" id="KW-0472">Membrane</keyword>
<evidence type="ECO:0000256" key="9">
    <source>
        <dbReference type="SAM" id="Phobius"/>
    </source>
</evidence>
<dbReference type="GO" id="GO:0005886">
    <property type="term" value="C:plasma membrane"/>
    <property type="evidence" value="ECO:0007669"/>
    <property type="project" value="UniProtKB-SubCell"/>
</dbReference>
<dbReference type="PANTHER" id="PTHR43099:SF5">
    <property type="entry name" value="HLYC_CORC FAMILY TRANSPORTER"/>
    <property type="match status" value="1"/>
</dbReference>
<keyword evidence="3 8" id="KW-0812">Transmembrane</keyword>
<evidence type="ECO:0000256" key="6">
    <source>
        <dbReference type="ARBA" id="ARBA00023136"/>
    </source>
</evidence>
<comment type="caution">
    <text evidence="12">The sequence shown here is derived from an EMBL/GenBank/DDBJ whole genome shotgun (WGS) entry which is preliminary data.</text>
</comment>
<comment type="subcellular location">
    <subcellularLocation>
        <location evidence="1">Cell membrane</location>
        <topology evidence="1">Multi-pass membrane protein</topology>
    </subcellularLocation>
</comment>
<evidence type="ECO:0000256" key="2">
    <source>
        <dbReference type="ARBA" id="ARBA00022475"/>
    </source>
</evidence>
<feature type="transmembrane region" description="Helical" evidence="9">
    <location>
        <begin position="6"/>
        <end position="27"/>
    </location>
</feature>
<evidence type="ECO:0000259" key="10">
    <source>
        <dbReference type="PROSITE" id="PS51371"/>
    </source>
</evidence>
<dbReference type="AlphaFoldDB" id="A0A367FJV6"/>
<evidence type="ECO:0000256" key="7">
    <source>
        <dbReference type="PROSITE-ProRule" id="PRU00703"/>
    </source>
</evidence>
<keyword evidence="5 8" id="KW-1133">Transmembrane helix</keyword>
<dbReference type="Gene3D" id="3.10.580.10">
    <property type="entry name" value="CBS-domain"/>
    <property type="match status" value="1"/>
</dbReference>
<evidence type="ECO:0000313" key="12">
    <source>
        <dbReference type="EMBL" id="RCG29997.1"/>
    </source>
</evidence>
<dbReference type="PANTHER" id="PTHR43099">
    <property type="entry name" value="UPF0053 PROTEIN YRKA"/>
    <property type="match status" value="1"/>
</dbReference>
<evidence type="ECO:0000256" key="3">
    <source>
        <dbReference type="ARBA" id="ARBA00022692"/>
    </source>
</evidence>
<dbReference type="RefSeq" id="WP_114029940.1">
    <property type="nucleotide sequence ID" value="NZ_QOIL01000009.1"/>
</dbReference>
<dbReference type="Pfam" id="PF01595">
    <property type="entry name" value="CNNM"/>
    <property type="match status" value="1"/>
</dbReference>
<keyword evidence="7" id="KW-0129">CBS domain</keyword>
<evidence type="ECO:0000313" key="13">
    <source>
        <dbReference type="Proteomes" id="UP000253094"/>
    </source>
</evidence>